<keyword evidence="2" id="KW-1185">Reference proteome</keyword>
<protein>
    <submittedName>
        <fullName evidence="1">Uncharacterized protein</fullName>
    </submittedName>
</protein>
<evidence type="ECO:0000313" key="2">
    <source>
        <dbReference type="Proteomes" id="UP000659904"/>
    </source>
</evidence>
<reference evidence="1 2" key="1">
    <citation type="submission" date="2021-01" db="EMBL/GenBank/DDBJ databases">
        <title>Whole genome shotgun sequence of Catellatospora citrea NBRC 14495.</title>
        <authorList>
            <person name="Komaki H."/>
            <person name="Tamura T."/>
        </authorList>
    </citation>
    <scope>NUCLEOTIDE SEQUENCE [LARGE SCALE GENOMIC DNA]</scope>
    <source>
        <strain evidence="1 2">NBRC 14495</strain>
    </source>
</reference>
<proteinExistence type="predicted"/>
<sequence>MGMSIPVEQNKRPVEHQRVPKIDEDVTTVIVQVGEIAETQKKHTALLERHTLLLKEIKQNQIDARLDRRVLLTRQERTEIAVANLGDEVSDLKTDVSQIKDTLGVILSRLPEQPAA</sequence>
<dbReference type="Proteomes" id="UP000659904">
    <property type="component" value="Unassembled WGS sequence"/>
</dbReference>
<comment type="caution">
    <text evidence="1">The sequence shown here is derived from an EMBL/GenBank/DDBJ whole genome shotgun (WGS) entry which is preliminary data.</text>
</comment>
<organism evidence="1 2">
    <name type="scientific">Catellatospora citrea</name>
    <dbReference type="NCBI Taxonomy" id="53366"/>
    <lineage>
        <taxon>Bacteria</taxon>
        <taxon>Bacillati</taxon>
        <taxon>Actinomycetota</taxon>
        <taxon>Actinomycetes</taxon>
        <taxon>Micromonosporales</taxon>
        <taxon>Micromonosporaceae</taxon>
        <taxon>Catellatospora</taxon>
    </lineage>
</organism>
<gene>
    <name evidence="1" type="ORF">Cci01nite_71260</name>
</gene>
<dbReference type="AlphaFoldDB" id="A0A8J3KFK8"/>
<evidence type="ECO:0000313" key="1">
    <source>
        <dbReference type="EMBL" id="GIG02033.1"/>
    </source>
</evidence>
<dbReference type="EMBL" id="BONH01000046">
    <property type="protein sequence ID" value="GIG02033.1"/>
    <property type="molecule type" value="Genomic_DNA"/>
</dbReference>
<name>A0A8J3KFK8_9ACTN</name>
<accession>A0A8J3KFK8</accession>